<dbReference type="SUPFAM" id="SSF52540">
    <property type="entry name" value="P-loop containing nucleoside triphosphate hydrolases"/>
    <property type="match status" value="1"/>
</dbReference>
<dbReference type="AlphaFoldDB" id="A0A1F5Z2Y6"/>
<dbReference type="PROSITE" id="PS50893">
    <property type="entry name" value="ABC_TRANSPORTER_2"/>
    <property type="match status" value="1"/>
</dbReference>
<evidence type="ECO:0000313" key="6">
    <source>
        <dbReference type="Proteomes" id="UP000178681"/>
    </source>
</evidence>
<accession>A0A1F5Z2Y6</accession>
<dbReference type="PANTHER" id="PTHR43204:SF1">
    <property type="entry name" value="ABC TRANSPORTER I FAMILY MEMBER 6, CHLOROPLASTIC"/>
    <property type="match status" value="1"/>
</dbReference>
<dbReference type="InterPro" id="IPR003593">
    <property type="entry name" value="AAA+_ATPase"/>
</dbReference>
<evidence type="ECO:0000313" key="5">
    <source>
        <dbReference type="EMBL" id="OGG06810.1"/>
    </source>
</evidence>
<sequence length="212" mass="23770">MLNIKNLNVQIGDKEIIKDFNLQIKSGELHVLMGPNGSGKSTVSRAILEKIGLDGSVFLGFQNPVCVPGVNFVTFMRLAYRKLGPLEFYKFLKEKAKTLEIPEEFLSRNVNENLSGGEKKRMEMLQALVLNPKFAILDEPDTGTDVDSLKLIAKSITLLLKKRTGVLLITHYNRLLKFLSPDNVHILKNGQIVKSGDKKLIARIEKEGYANF</sequence>
<proteinExistence type="inferred from homology"/>
<keyword evidence="2" id="KW-0547">Nucleotide-binding</keyword>
<dbReference type="GO" id="GO:0005524">
    <property type="term" value="F:ATP binding"/>
    <property type="evidence" value="ECO:0007669"/>
    <property type="project" value="UniProtKB-KW"/>
</dbReference>
<keyword evidence="3" id="KW-0067">ATP-binding</keyword>
<dbReference type="Proteomes" id="UP000178681">
    <property type="component" value="Unassembled WGS sequence"/>
</dbReference>
<dbReference type="PROSITE" id="PS00211">
    <property type="entry name" value="ABC_TRANSPORTER_1"/>
    <property type="match status" value="1"/>
</dbReference>
<name>A0A1F5Z2Y6_9BACT</name>
<evidence type="ECO:0000256" key="2">
    <source>
        <dbReference type="ARBA" id="ARBA00022741"/>
    </source>
</evidence>
<dbReference type="EMBL" id="MFJG01000021">
    <property type="protein sequence ID" value="OGG06810.1"/>
    <property type="molecule type" value="Genomic_DNA"/>
</dbReference>
<dbReference type="InterPro" id="IPR003439">
    <property type="entry name" value="ABC_transporter-like_ATP-bd"/>
</dbReference>
<feature type="domain" description="ABC transporter" evidence="4">
    <location>
        <begin position="2"/>
        <end position="212"/>
    </location>
</feature>
<dbReference type="InterPro" id="IPR017871">
    <property type="entry name" value="ABC_transporter-like_CS"/>
</dbReference>
<dbReference type="InterPro" id="IPR027417">
    <property type="entry name" value="P-loop_NTPase"/>
</dbReference>
<dbReference type="Pfam" id="PF00005">
    <property type="entry name" value="ABC_tran"/>
    <property type="match status" value="1"/>
</dbReference>
<evidence type="ECO:0000256" key="3">
    <source>
        <dbReference type="ARBA" id="ARBA00022840"/>
    </source>
</evidence>
<evidence type="ECO:0000259" key="4">
    <source>
        <dbReference type="PROSITE" id="PS50893"/>
    </source>
</evidence>
<organism evidence="5 6">
    <name type="scientific">Candidatus Gottesmanbacteria bacterium RIFCSPHIGHO2_01_FULL_42_12</name>
    <dbReference type="NCBI Taxonomy" id="1798377"/>
    <lineage>
        <taxon>Bacteria</taxon>
        <taxon>Candidatus Gottesmaniibacteriota</taxon>
    </lineage>
</organism>
<dbReference type="GO" id="GO:0016887">
    <property type="term" value="F:ATP hydrolysis activity"/>
    <property type="evidence" value="ECO:0007669"/>
    <property type="project" value="InterPro"/>
</dbReference>
<evidence type="ECO:0000256" key="1">
    <source>
        <dbReference type="ARBA" id="ARBA00006216"/>
    </source>
</evidence>
<dbReference type="Gene3D" id="3.40.50.300">
    <property type="entry name" value="P-loop containing nucleotide triphosphate hydrolases"/>
    <property type="match status" value="1"/>
</dbReference>
<comment type="similarity">
    <text evidence="1">Belongs to the ABC transporter superfamily. Ycf16 family.</text>
</comment>
<protein>
    <recommendedName>
        <fullName evidence="4">ABC transporter domain-containing protein</fullName>
    </recommendedName>
</protein>
<dbReference type="SMART" id="SM00382">
    <property type="entry name" value="AAA"/>
    <property type="match status" value="1"/>
</dbReference>
<dbReference type="STRING" id="1798377.A2872_00965"/>
<reference evidence="5 6" key="1">
    <citation type="journal article" date="2016" name="Nat. Commun.">
        <title>Thousands of microbial genomes shed light on interconnected biogeochemical processes in an aquifer system.</title>
        <authorList>
            <person name="Anantharaman K."/>
            <person name="Brown C.T."/>
            <person name="Hug L.A."/>
            <person name="Sharon I."/>
            <person name="Castelle C.J."/>
            <person name="Probst A.J."/>
            <person name="Thomas B.C."/>
            <person name="Singh A."/>
            <person name="Wilkins M.J."/>
            <person name="Karaoz U."/>
            <person name="Brodie E.L."/>
            <person name="Williams K.H."/>
            <person name="Hubbard S.S."/>
            <person name="Banfield J.F."/>
        </authorList>
    </citation>
    <scope>NUCLEOTIDE SEQUENCE [LARGE SCALE GENOMIC DNA]</scope>
</reference>
<dbReference type="PANTHER" id="PTHR43204">
    <property type="entry name" value="ABC TRANSPORTER I FAMILY MEMBER 6, CHLOROPLASTIC"/>
    <property type="match status" value="1"/>
</dbReference>
<dbReference type="InterPro" id="IPR010230">
    <property type="entry name" value="FeS-cluster_ATPase_SufC"/>
</dbReference>
<comment type="caution">
    <text evidence="5">The sequence shown here is derived from an EMBL/GenBank/DDBJ whole genome shotgun (WGS) entry which is preliminary data.</text>
</comment>
<gene>
    <name evidence="5" type="ORF">A2872_00965</name>
</gene>